<evidence type="ECO:0000256" key="9">
    <source>
        <dbReference type="SAM" id="MobiDB-lite"/>
    </source>
</evidence>
<feature type="domain" description="TonB-dependent receptor plug" evidence="11">
    <location>
        <begin position="42"/>
        <end position="141"/>
    </location>
</feature>
<dbReference type="AlphaFoldDB" id="A0A1N6SXC5"/>
<keyword evidence="3 8" id="KW-1134">Transmembrane beta strand</keyword>
<evidence type="ECO:0000256" key="5">
    <source>
        <dbReference type="ARBA" id="ARBA00022729"/>
    </source>
</evidence>
<gene>
    <name evidence="12" type="ORF">SAMN05421672_106160</name>
</gene>
<keyword evidence="5 10" id="KW-0732">Signal</keyword>
<dbReference type="Gene3D" id="2.170.130.10">
    <property type="entry name" value="TonB-dependent receptor, plug domain"/>
    <property type="match status" value="1"/>
</dbReference>
<reference evidence="12 13" key="1">
    <citation type="submission" date="2017-01" db="EMBL/GenBank/DDBJ databases">
        <authorList>
            <person name="Mah S.A."/>
            <person name="Swanson W.J."/>
            <person name="Moy G.W."/>
            <person name="Vacquier V.D."/>
        </authorList>
    </citation>
    <scope>NUCLEOTIDE SEQUENCE [LARGE SCALE GENOMIC DNA]</scope>
    <source>
        <strain evidence="12 13">ATCC 29606</strain>
    </source>
</reference>
<keyword evidence="7 8" id="KW-0998">Cell outer membrane</keyword>
<dbReference type="InterPro" id="IPR037066">
    <property type="entry name" value="Plug_dom_sf"/>
</dbReference>
<evidence type="ECO:0000256" key="10">
    <source>
        <dbReference type="SAM" id="SignalP"/>
    </source>
</evidence>
<name>A0A1N6SXC5_9PSED</name>
<evidence type="ECO:0000256" key="3">
    <source>
        <dbReference type="ARBA" id="ARBA00022452"/>
    </source>
</evidence>
<sequence>MHLRPTPLALALTLASLPAFADTLTLDSTVVTARGYASDSQNTPQAIEVLRPQPASSEPLGSLLRGEPGLAVHSDGAWGQNPVLRGLKKESVVLLVDGVRVNSAQPQGALASFSDLGLVDRVEVVKGPGSVLYGSGALGGAVNLLTPPARFSDRHRQGGRFGLSAGTVDDALSGALLLEDSGPDHGLVAGVAGSDVGDYDSPDGTQANTGYRSNSLLLKYQQKLADDYVLRFNAQRHDDRDVWYPASRKSAPPAQAALLGEITMHSPEQTRELYALGLDAPLGVGSLSTELYRQEVFRQIRAWSSRQQRNYVENDVSFITHGLRSTWLASLGDSHQLSIGVDGWKMTGDPERYLSPTGTRVLNNPFEDGEVTSAGLFVQDEYSLGQTQFTAGLRYDRVEGDAAEGQRPHGADPGSEKQ</sequence>
<dbReference type="SUPFAM" id="SSF56935">
    <property type="entry name" value="Porins"/>
    <property type="match status" value="1"/>
</dbReference>
<comment type="subcellular location">
    <subcellularLocation>
        <location evidence="1 8">Cell outer membrane</location>
        <topology evidence="1 8">Multi-pass membrane protein</topology>
    </subcellularLocation>
</comment>
<dbReference type="GO" id="GO:0015344">
    <property type="term" value="F:siderophore uptake transmembrane transporter activity"/>
    <property type="evidence" value="ECO:0007669"/>
    <property type="project" value="TreeGrafter"/>
</dbReference>
<feature type="signal peptide" evidence="10">
    <location>
        <begin position="1"/>
        <end position="21"/>
    </location>
</feature>
<keyword evidence="6 8" id="KW-0472">Membrane</keyword>
<dbReference type="InterPro" id="IPR036942">
    <property type="entry name" value="Beta-barrel_TonB_sf"/>
</dbReference>
<evidence type="ECO:0000256" key="4">
    <source>
        <dbReference type="ARBA" id="ARBA00022692"/>
    </source>
</evidence>
<evidence type="ECO:0000313" key="12">
    <source>
        <dbReference type="EMBL" id="SIQ45694.1"/>
    </source>
</evidence>
<evidence type="ECO:0000313" key="13">
    <source>
        <dbReference type="Proteomes" id="UP000186079"/>
    </source>
</evidence>
<keyword evidence="2 8" id="KW-0813">Transport</keyword>
<dbReference type="PANTHER" id="PTHR30069">
    <property type="entry name" value="TONB-DEPENDENT OUTER MEMBRANE RECEPTOR"/>
    <property type="match status" value="1"/>
</dbReference>
<evidence type="ECO:0000256" key="8">
    <source>
        <dbReference type="PROSITE-ProRule" id="PRU01360"/>
    </source>
</evidence>
<dbReference type="Gene3D" id="2.40.170.20">
    <property type="entry name" value="TonB-dependent receptor, beta-barrel domain"/>
    <property type="match status" value="1"/>
</dbReference>
<proteinExistence type="inferred from homology"/>
<dbReference type="Proteomes" id="UP000186079">
    <property type="component" value="Unassembled WGS sequence"/>
</dbReference>
<keyword evidence="12" id="KW-0675">Receptor</keyword>
<dbReference type="EMBL" id="FTMC01000006">
    <property type="protein sequence ID" value="SIQ45694.1"/>
    <property type="molecule type" value="Genomic_DNA"/>
</dbReference>
<dbReference type="PROSITE" id="PS52016">
    <property type="entry name" value="TONB_DEPENDENT_REC_3"/>
    <property type="match status" value="1"/>
</dbReference>
<feature type="region of interest" description="Disordered" evidence="9">
    <location>
        <begin position="396"/>
        <end position="418"/>
    </location>
</feature>
<feature type="chain" id="PRO_5010264375" evidence="10">
    <location>
        <begin position="22"/>
        <end position="418"/>
    </location>
</feature>
<keyword evidence="4 8" id="KW-0812">Transmembrane</keyword>
<organism evidence="12 13">
    <name type="scientific">Pseudomonas flexibilis</name>
    <dbReference type="NCBI Taxonomy" id="706570"/>
    <lineage>
        <taxon>Bacteria</taxon>
        <taxon>Pseudomonadati</taxon>
        <taxon>Pseudomonadota</taxon>
        <taxon>Gammaproteobacteria</taxon>
        <taxon>Pseudomonadales</taxon>
        <taxon>Pseudomonadaceae</taxon>
        <taxon>Pseudomonas</taxon>
    </lineage>
</organism>
<evidence type="ECO:0000256" key="6">
    <source>
        <dbReference type="ARBA" id="ARBA00023136"/>
    </source>
</evidence>
<dbReference type="GO" id="GO:0044718">
    <property type="term" value="P:siderophore transmembrane transport"/>
    <property type="evidence" value="ECO:0007669"/>
    <property type="project" value="TreeGrafter"/>
</dbReference>
<evidence type="ECO:0000256" key="7">
    <source>
        <dbReference type="ARBA" id="ARBA00023237"/>
    </source>
</evidence>
<dbReference type="RefSeq" id="WP_234703315.1">
    <property type="nucleotide sequence ID" value="NZ_FTMC01000006.1"/>
</dbReference>
<evidence type="ECO:0000259" key="11">
    <source>
        <dbReference type="Pfam" id="PF07715"/>
    </source>
</evidence>
<accession>A0A1N6SXC5</accession>
<evidence type="ECO:0000256" key="1">
    <source>
        <dbReference type="ARBA" id="ARBA00004571"/>
    </source>
</evidence>
<dbReference type="Pfam" id="PF07715">
    <property type="entry name" value="Plug"/>
    <property type="match status" value="1"/>
</dbReference>
<comment type="similarity">
    <text evidence="8">Belongs to the TonB-dependent receptor family.</text>
</comment>
<evidence type="ECO:0000256" key="2">
    <source>
        <dbReference type="ARBA" id="ARBA00022448"/>
    </source>
</evidence>
<protein>
    <submittedName>
        <fullName evidence="12">Hemoglobin/transferrin/lactoferrin receptor protein</fullName>
    </submittedName>
</protein>
<dbReference type="InterPro" id="IPR012910">
    <property type="entry name" value="Plug_dom"/>
</dbReference>
<dbReference type="PANTHER" id="PTHR30069:SF29">
    <property type="entry name" value="HEMOGLOBIN AND HEMOGLOBIN-HAPTOGLOBIN-BINDING PROTEIN 1-RELATED"/>
    <property type="match status" value="1"/>
</dbReference>
<dbReference type="GO" id="GO:0009279">
    <property type="term" value="C:cell outer membrane"/>
    <property type="evidence" value="ECO:0007669"/>
    <property type="project" value="UniProtKB-SubCell"/>
</dbReference>
<dbReference type="InterPro" id="IPR039426">
    <property type="entry name" value="TonB-dep_rcpt-like"/>
</dbReference>